<comment type="subcellular location">
    <subcellularLocation>
        <location evidence="1">Secreted</location>
        <location evidence="1">Extracellular space</location>
        <location evidence="1">Extracellular matrix</location>
    </subcellularLocation>
</comment>
<dbReference type="PROSITE" id="PS51233">
    <property type="entry name" value="VWFD"/>
    <property type="match status" value="1"/>
</dbReference>
<protein>
    <recommendedName>
        <fullName evidence="8">VWFD domain-containing protein</fullName>
    </recommendedName>
</protein>
<evidence type="ECO:0000256" key="7">
    <source>
        <dbReference type="ARBA" id="ARBA00023180"/>
    </source>
</evidence>
<dbReference type="SUPFAM" id="SSF57567">
    <property type="entry name" value="Serine protease inhibitors"/>
    <property type="match status" value="1"/>
</dbReference>
<gene>
    <name evidence="9" type="ORF">GOODEAATRI_018846</name>
</gene>
<evidence type="ECO:0000256" key="6">
    <source>
        <dbReference type="ARBA" id="ARBA00023157"/>
    </source>
</evidence>
<dbReference type="InterPro" id="IPR032361">
    <property type="entry name" value="VWA_N2"/>
</dbReference>
<keyword evidence="5" id="KW-0130">Cell adhesion</keyword>
<dbReference type="InterPro" id="IPR002919">
    <property type="entry name" value="TIL_dom"/>
</dbReference>
<sequence length="495" mass="54166">ITGRCSLFGRHHIHTFDGVIYEFPGDCSYLLAGDCNHQSFTLLELGFFKLWSVEFGFSVTIDNAANIALTLTKRHSNRTCGLCGNFNAVPADEYTAQEEDSYDFANSWAVKGADQACRRVSDPTQSCNSTKETAAVLSSCSVLQSSSVFLHCSHLVSPDAFLSLCQAEACHCDQKNAEDCSCPFLLEYARTCRAHEILLHGWVEESQCLTLSLPSLENMTVKLKHGGVVSVNSMDIQTPMNHEMECRGGQVYEACGSTCERTCRSLSGAEPGCEGERVCEEGCFCPAGKYLSTSGECVTADMCSCLHDGQLYQPSDVYADHNSIWQSVIRVKRGWSVPGPARIWTCHVSVLPASLAASVHKAQVLVENEACGIVGHRCAKAVTIFYQGGLIVMQDGEVDAEPYVEMCVEAACSCSSVGDCSCFCDVIAAYAQACSEKDVSVMWRSNDLCRQLLDEVDMRCVDPSHCQVCIHEGQRISHGNKVILNHNDPIHCKIW</sequence>
<keyword evidence="4" id="KW-0677">Repeat</keyword>
<evidence type="ECO:0000313" key="10">
    <source>
        <dbReference type="Proteomes" id="UP001476798"/>
    </source>
</evidence>
<evidence type="ECO:0000256" key="5">
    <source>
        <dbReference type="ARBA" id="ARBA00022889"/>
    </source>
</evidence>
<evidence type="ECO:0000256" key="2">
    <source>
        <dbReference type="ARBA" id="ARBA00022525"/>
    </source>
</evidence>
<dbReference type="InterPro" id="IPR036084">
    <property type="entry name" value="Ser_inhib-like_sf"/>
</dbReference>
<dbReference type="InterPro" id="IPR050780">
    <property type="entry name" value="Mucin_vWF_Thrombospondin_sf"/>
</dbReference>
<evidence type="ECO:0000259" key="8">
    <source>
        <dbReference type="PROSITE" id="PS51233"/>
    </source>
</evidence>
<name>A0ABV0NVZ5_9TELE</name>
<keyword evidence="2" id="KW-0964">Secreted</keyword>
<organism evidence="9 10">
    <name type="scientific">Goodea atripinnis</name>
    <dbReference type="NCBI Taxonomy" id="208336"/>
    <lineage>
        <taxon>Eukaryota</taxon>
        <taxon>Metazoa</taxon>
        <taxon>Chordata</taxon>
        <taxon>Craniata</taxon>
        <taxon>Vertebrata</taxon>
        <taxon>Euteleostomi</taxon>
        <taxon>Actinopterygii</taxon>
        <taxon>Neopterygii</taxon>
        <taxon>Teleostei</taxon>
        <taxon>Neoteleostei</taxon>
        <taxon>Acanthomorphata</taxon>
        <taxon>Ovalentaria</taxon>
        <taxon>Atherinomorphae</taxon>
        <taxon>Cyprinodontiformes</taxon>
        <taxon>Goodeidae</taxon>
        <taxon>Goodea</taxon>
    </lineage>
</organism>
<dbReference type="Gene3D" id="2.10.25.10">
    <property type="entry name" value="Laminin"/>
    <property type="match status" value="1"/>
</dbReference>
<evidence type="ECO:0000256" key="3">
    <source>
        <dbReference type="ARBA" id="ARBA00022530"/>
    </source>
</evidence>
<keyword evidence="6" id="KW-1015">Disulfide bond</keyword>
<dbReference type="CDD" id="cd19941">
    <property type="entry name" value="TIL"/>
    <property type="match status" value="1"/>
</dbReference>
<dbReference type="PANTHER" id="PTHR11339:SF402">
    <property type="entry name" value="VWFD DOMAIN-CONTAINING PROTEIN"/>
    <property type="match status" value="1"/>
</dbReference>
<evidence type="ECO:0000256" key="1">
    <source>
        <dbReference type="ARBA" id="ARBA00004498"/>
    </source>
</evidence>
<dbReference type="InterPro" id="IPR014853">
    <property type="entry name" value="VWF/SSPO/ZAN-like_Cys-rich_dom"/>
</dbReference>
<reference evidence="9 10" key="1">
    <citation type="submission" date="2021-06" db="EMBL/GenBank/DDBJ databases">
        <authorList>
            <person name="Palmer J.M."/>
        </authorList>
    </citation>
    <scope>NUCLEOTIDE SEQUENCE [LARGE SCALE GENOMIC DNA]</scope>
    <source>
        <strain evidence="9 10">GA_2019</strain>
        <tissue evidence="9">Muscle</tissue>
    </source>
</reference>
<dbReference type="Pfam" id="PF08742">
    <property type="entry name" value="C8"/>
    <property type="match status" value="2"/>
</dbReference>
<accession>A0ABV0NVZ5</accession>
<comment type="caution">
    <text evidence="9">The sequence shown here is derived from an EMBL/GenBank/DDBJ whole genome shotgun (WGS) entry which is preliminary data.</text>
</comment>
<keyword evidence="7" id="KW-0325">Glycoprotein</keyword>
<dbReference type="Pfam" id="PF00094">
    <property type="entry name" value="VWD"/>
    <property type="match status" value="2"/>
</dbReference>
<evidence type="ECO:0000313" key="9">
    <source>
        <dbReference type="EMBL" id="MEQ2175538.1"/>
    </source>
</evidence>
<dbReference type="Pfam" id="PF16164">
    <property type="entry name" value="VWA_N2"/>
    <property type="match status" value="1"/>
</dbReference>
<dbReference type="InterPro" id="IPR001846">
    <property type="entry name" value="VWF_type-D"/>
</dbReference>
<dbReference type="SMART" id="SM00832">
    <property type="entry name" value="C8"/>
    <property type="match status" value="2"/>
</dbReference>
<dbReference type="Pfam" id="PF01826">
    <property type="entry name" value="TIL"/>
    <property type="match status" value="1"/>
</dbReference>
<proteinExistence type="predicted"/>
<keyword evidence="3" id="KW-0272">Extracellular matrix</keyword>
<keyword evidence="10" id="KW-1185">Reference proteome</keyword>
<dbReference type="EMBL" id="JAHRIO010051606">
    <property type="protein sequence ID" value="MEQ2175538.1"/>
    <property type="molecule type" value="Genomic_DNA"/>
</dbReference>
<dbReference type="PANTHER" id="PTHR11339">
    <property type="entry name" value="EXTRACELLULAR MATRIX GLYCOPROTEIN RELATED"/>
    <property type="match status" value="1"/>
</dbReference>
<feature type="domain" description="VWFD" evidence="8">
    <location>
        <begin position="1"/>
        <end position="118"/>
    </location>
</feature>
<feature type="non-terminal residue" evidence="9">
    <location>
        <position position="1"/>
    </location>
</feature>
<dbReference type="Proteomes" id="UP001476798">
    <property type="component" value="Unassembled WGS sequence"/>
</dbReference>
<evidence type="ECO:0000256" key="4">
    <source>
        <dbReference type="ARBA" id="ARBA00022737"/>
    </source>
</evidence>